<dbReference type="SUPFAM" id="SSF53098">
    <property type="entry name" value="Ribonuclease H-like"/>
    <property type="match status" value="1"/>
</dbReference>
<proteinExistence type="predicted"/>
<dbReference type="Pfam" id="PF04937">
    <property type="entry name" value="DUF659"/>
    <property type="match status" value="1"/>
</dbReference>
<comment type="caution">
    <text evidence="5">The sequence shown here is derived from an EMBL/GenBank/DDBJ whole genome shotgun (WGS) entry which is preliminary data.</text>
</comment>
<evidence type="ECO:0000313" key="6">
    <source>
        <dbReference type="Proteomes" id="UP001457282"/>
    </source>
</evidence>
<dbReference type="EMBL" id="JBEDUW010000005">
    <property type="protein sequence ID" value="KAK9928091.1"/>
    <property type="molecule type" value="Genomic_DNA"/>
</dbReference>
<reference evidence="5 6" key="1">
    <citation type="journal article" date="2023" name="G3 (Bethesda)">
        <title>A chromosome-length genome assembly and annotation of blackberry (Rubus argutus, cv. 'Hillquist').</title>
        <authorList>
            <person name="Bruna T."/>
            <person name="Aryal R."/>
            <person name="Dudchenko O."/>
            <person name="Sargent D.J."/>
            <person name="Mead D."/>
            <person name="Buti M."/>
            <person name="Cavallini A."/>
            <person name="Hytonen T."/>
            <person name="Andres J."/>
            <person name="Pham M."/>
            <person name="Weisz D."/>
            <person name="Mascagni F."/>
            <person name="Usai G."/>
            <person name="Natali L."/>
            <person name="Bassil N."/>
            <person name="Fernandez G.E."/>
            <person name="Lomsadze A."/>
            <person name="Armour M."/>
            <person name="Olukolu B."/>
            <person name="Poorten T."/>
            <person name="Britton C."/>
            <person name="Davik J."/>
            <person name="Ashrafi H."/>
            <person name="Aiden E.L."/>
            <person name="Borodovsky M."/>
            <person name="Worthington M."/>
        </authorList>
    </citation>
    <scope>NUCLEOTIDE SEQUENCE [LARGE SCALE GENOMIC DNA]</scope>
    <source>
        <strain evidence="5">PI 553951</strain>
    </source>
</reference>
<keyword evidence="1" id="KW-0175">Coiled coil</keyword>
<dbReference type="AlphaFoldDB" id="A0AAW1WWJ3"/>
<gene>
    <name evidence="5" type="ORF">M0R45_025244</name>
</gene>
<organism evidence="5 6">
    <name type="scientific">Rubus argutus</name>
    <name type="common">Southern blackberry</name>
    <dbReference type="NCBI Taxonomy" id="59490"/>
    <lineage>
        <taxon>Eukaryota</taxon>
        <taxon>Viridiplantae</taxon>
        <taxon>Streptophyta</taxon>
        <taxon>Embryophyta</taxon>
        <taxon>Tracheophyta</taxon>
        <taxon>Spermatophyta</taxon>
        <taxon>Magnoliopsida</taxon>
        <taxon>eudicotyledons</taxon>
        <taxon>Gunneridae</taxon>
        <taxon>Pentapetalae</taxon>
        <taxon>rosids</taxon>
        <taxon>fabids</taxon>
        <taxon>Rosales</taxon>
        <taxon>Rosaceae</taxon>
        <taxon>Rosoideae</taxon>
        <taxon>Rosoideae incertae sedis</taxon>
        <taxon>Rubus</taxon>
    </lineage>
</organism>
<evidence type="ECO:0000259" key="3">
    <source>
        <dbReference type="Pfam" id="PF04937"/>
    </source>
</evidence>
<evidence type="ECO:0000256" key="2">
    <source>
        <dbReference type="SAM" id="MobiDB-lite"/>
    </source>
</evidence>
<dbReference type="Pfam" id="PF05699">
    <property type="entry name" value="Dimer_Tnp_hAT"/>
    <property type="match status" value="1"/>
</dbReference>
<evidence type="ECO:0000313" key="5">
    <source>
        <dbReference type="EMBL" id="KAK9928091.1"/>
    </source>
</evidence>
<dbReference type="Proteomes" id="UP001457282">
    <property type="component" value="Unassembled WGS sequence"/>
</dbReference>
<dbReference type="GO" id="GO:0046983">
    <property type="term" value="F:protein dimerization activity"/>
    <property type="evidence" value="ECO:0007669"/>
    <property type="project" value="InterPro"/>
</dbReference>
<feature type="coiled-coil region" evidence="1">
    <location>
        <begin position="87"/>
        <end position="118"/>
    </location>
</feature>
<feature type="domain" description="HAT C-terminal dimerisation" evidence="4">
    <location>
        <begin position="580"/>
        <end position="652"/>
    </location>
</feature>
<feature type="compositionally biased region" description="Acidic residues" evidence="2">
    <location>
        <begin position="730"/>
        <end position="751"/>
    </location>
</feature>
<sequence length="767" mass="87485">MAETVFSASSGASNAVCEVEKSLKRGSSDIGWEFGLLADPTNLDKLKCKLCGKVVSGGIYRIKQHIAHIKGNVAPCPKSSDDDKAKCKSALEEAKIKKRKKDRHKEEVKEEVQRIEVEGSRKKPHVLGHINKFASSIDVNSLMEGSKKMQQQNTNDVLWKQRTYIVHQYLAQWVYEACVPFHAIDNDSFEKFVEAVGQFGPDYRPPNQYQLREPLLKEEVEKTQKSLKKQEEEWSVNGCSILTTVWTDCKTKSVMNLCINCKEGTTFISSKETSKEAHTGKYIFEYVDKCIEDIGSQNVIQVVMDNVTNNMEAREMLKLKRPNVFWTSCSSYTLNLMLQEIGNQPKFKIIIEKAKALTIFIYAHHKTLALMRKFTKERDIVRPGVTKFATSFLTLQSLMEKKNELKTMVISDAWDQCRHSKSKKGKAAYSTTLSMNFWNGVTLCLKVLAPLVKVFRLVEGNKKPSMGFLYGELQEAKEEIKGTFKYQEVNYHPILEIIDAKARDTLDSPLHLGAYLLNPYYFFKDQSIQYDPRVMEGIFTCVEKFFPDDFEVQNIVINVELLKYKKKEGAFGRGMAEVGCAKNDDNYDPVGWWSIYGNSVPKLQRMAIKILSLTTSSSVCEKNWNSFEEIHTKKMNKLDATRLNNLVYVQFNAKLINKRKMEIERGVDVLLASEASKAQRWIVDGGDEGFEPELTCGMVGEASRTDDSVISGLEPKRSFRNVEVRELYEDDFVSDEDTEGDGDNEDFEFDSDIERDLEGYGEEELEG</sequence>
<feature type="domain" description="DUF659" evidence="3">
    <location>
        <begin position="206"/>
        <end position="356"/>
    </location>
</feature>
<feature type="region of interest" description="Disordered" evidence="2">
    <location>
        <begin position="730"/>
        <end position="767"/>
    </location>
</feature>
<evidence type="ECO:0008006" key="7">
    <source>
        <dbReference type="Google" id="ProtNLM"/>
    </source>
</evidence>
<keyword evidence="6" id="KW-1185">Reference proteome</keyword>
<accession>A0AAW1WWJ3</accession>
<dbReference type="InterPro" id="IPR008906">
    <property type="entry name" value="HATC_C_dom"/>
</dbReference>
<dbReference type="InterPro" id="IPR012337">
    <property type="entry name" value="RNaseH-like_sf"/>
</dbReference>
<dbReference type="PANTHER" id="PTHR32166">
    <property type="entry name" value="OSJNBA0013A04.12 PROTEIN"/>
    <property type="match status" value="1"/>
</dbReference>
<name>A0AAW1WWJ3_RUBAR</name>
<dbReference type="InterPro" id="IPR007021">
    <property type="entry name" value="DUF659"/>
</dbReference>
<protein>
    <recommendedName>
        <fullName evidence="7">BED-type domain-containing protein</fullName>
    </recommendedName>
</protein>
<dbReference type="PANTHER" id="PTHR32166:SF74">
    <property type="entry name" value="OS05G0256350 PROTEIN"/>
    <property type="match status" value="1"/>
</dbReference>
<evidence type="ECO:0000256" key="1">
    <source>
        <dbReference type="SAM" id="Coils"/>
    </source>
</evidence>
<evidence type="ECO:0000259" key="4">
    <source>
        <dbReference type="Pfam" id="PF05699"/>
    </source>
</evidence>